<comment type="caution">
    <text evidence="2">The sequence shown here is derived from an EMBL/GenBank/DDBJ whole genome shotgun (WGS) entry which is preliminary data.</text>
</comment>
<evidence type="ECO:0000256" key="1">
    <source>
        <dbReference type="SAM" id="MobiDB-lite"/>
    </source>
</evidence>
<dbReference type="EMBL" id="CAKOGP040002291">
    <property type="protein sequence ID" value="CAJ1966452.1"/>
    <property type="molecule type" value="Genomic_DNA"/>
</dbReference>
<dbReference type="AlphaFoldDB" id="A0AAD2G8S1"/>
<gene>
    <name evidence="2" type="ORF">CYCCA115_LOCUS22035</name>
</gene>
<protein>
    <submittedName>
        <fullName evidence="2">Uncharacterized protein</fullName>
    </submittedName>
</protein>
<sequence length="293" mass="33155">MGTMDMRRNQPRDLLLRRSVSSSSILKTANKMNRAQRNQHAFTEVQSHPRNSVRNLLQAMPPPPLLEDSERVNHNDNDCDNDNGVMETSTREQLLLSQESSSRRVSFSSSKSKCVYIEPPTPSQKNALFYSKEDYKRIYNENIDTIKTMEAEKKYPASETHYYRGLLVSRARYEREQRIKFVVSKVLQEQEKKKTLCEEWIKEFSQHFSSQTTIAALYLGKIDAMAAGVSSSPLATADAATRGSSTTARTGLSQSLHAPKRAPRRASSDPSMTDISRSLHTPKGASRRMTYVG</sequence>
<feature type="compositionally biased region" description="Low complexity" evidence="1">
    <location>
        <begin position="240"/>
        <end position="251"/>
    </location>
</feature>
<feature type="compositionally biased region" description="Polar residues" evidence="1">
    <location>
        <begin position="268"/>
        <end position="279"/>
    </location>
</feature>
<accession>A0AAD2G8S1</accession>
<evidence type="ECO:0000313" key="3">
    <source>
        <dbReference type="Proteomes" id="UP001295423"/>
    </source>
</evidence>
<name>A0AAD2G8S1_9STRA</name>
<organism evidence="2 3">
    <name type="scientific">Cylindrotheca closterium</name>
    <dbReference type="NCBI Taxonomy" id="2856"/>
    <lineage>
        <taxon>Eukaryota</taxon>
        <taxon>Sar</taxon>
        <taxon>Stramenopiles</taxon>
        <taxon>Ochrophyta</taxon>
        <taxon>Bacillariophyta</taxon>
        <taxon>Bacillariophyceae</taxon>
        <taxon>Bacillariophycidae</taxon>
        <taxon>Bacillariales</taxon>
        <taxon>Bacillariaceae</taxon>
        <taxon>Cylindrotheca</taxon>
    </lineage>
</organism>
<dbReference type="Proteomes" id="UP001295423">
    <property type="component" value="Unassembled WGS sequence"/>
</dbReference>
<feature type="region of interest" description="Disordered" evidence="1">
    <location>
        <begin position="240"/>
        <end position="293"/>
    </location>
</feature>
<proteinExistence type="predicted"/>
<reference evidence="2" key="1">
    <citation type="submission" date="2023-08" db="EMBL/GenBank/DDBJ databases">
        <authorList>
            <person name="Audoor S."/>
            <person name="Bilcke G."/>
        </authorList>
    </citation>
    <scope>NUCLEOTIDE SEQUENCE</scope>
</reference>
<keyword evidence="3" id="KW-1185">Reference proteome</keyword>
<evidence type="ECO:0000313" key="2">
    <source>
        <dbReference type="EMBL" id="CAJ1966452.1"/>
    </source>
</evidence>